<dbReference type="InterPro" id="IPR012337">
    <property type="entry name" value="RNaseH-like_sf"/>
</dbReference>
<dbReference type="Pfam" id="PF05380">
    <property type="entry name" value="Peptidase_A17"/>
    <property type="match status" value="1"/>
</dbReference>
<dbReference type="Pfam" id="PF18701">
    <property type="entry name" value="DUF5641"/>
    <property type="match status" value="1"/>
</dbReference>
<dbReference type="PANTHER" id="PTHR47331:SF6">
    <property type="entry name" value="DOUBLECORTIN DOMAIN-CONTAINING PROTEIN"/>
    <property type="match status" value="1"/>
</dbReference>
<proteinExistence type="predicted"/>
<dbReference type="AlphaFoldDB" id="A0ABD1KA41"/>
<dbReference type="PANTHER" id="PTHR47331">
    <property type="entry name" value="PHD-TYPE DOMAIN-CONTAINING PROTEIN"/>
    <property type="match status" value="1"/>
</dbReference>
<dbReference type="InterPro" id="IPR036397">
    <property type="entry name" value="RNaseH_sf"/>
</dbReference>
<dbReference type="SUPFAM" id="SSF53098">
    <property type="entry name" value="Ribonuclease H-like"/>
    <property type="match status" value="2"/>
</dbReference>
<dbReference type="Gene3D" id="3.30.420.10">
    <property type="entry name" value="Ribonuclease H-like superfamily/Ribonuclease H"/>
    <property type="match status" value="1"/>
</dbReference>
<dbReference type="InterPro" id="IPR040676">
    <property type="entry name" value="DUF5641"/>
</dbReference>
<reference evidence="2 3" key="1">
    <citation type="submission" date="2024-09" db="EMBL/GenBank/DDBJ databases">
        <title>A chromosome-level genome assembly of Gray's grenadier anchovy, Coilia grayii.</title>
        <authorList>
            <person name="Fu Z."/>
        </authorList>
    </citation>
    <scope>NUCLEOTIDE SEQUENCE [LARGE SCALE GENOMIC DNA]</scope>
    <source>
        <strain evidence="2">G4</strain>
        <tissue evidence="2">Muscle</tissue>
    </source>
</reference>
<dbReference type="InterPro" id="IPR001584">
    <property type="entry name" value="Integrase_cat-core"/>
</dbReference>
<sequence>MLWQRLEDVYGSPEVIENALLKKVEDFPKISVRDNHKLRELGDILMEVEAARIDGYLPGLSYLNTSRGVSPIVQKLPHNLQEKWITVGSRYKEQHRVPYPPFSVFVNFICEQARTRNDPSFASITGSWCGAKTEKTLPLQRSLGLTWNMQSDTFTFRVSKEQKPFTRRGILSTVNGLYDPLGYVSPVTIQGKALVRELSTEQAEWDDPLPALKEEQWRQWTDSLCELEQLQIDRPYVPLSLRSARHRELCVFSDASTMAISAVAYLKVMDMEGNGHIGFVMGKSKLAPHPPHTIPRLELCAAVLATEMADLITDEFDMNIDKVTFYTDSRIVLGYIYNTSRRFYVYVTNRVARIRKSTSPEQWHFVSTEHNPADHGTRSVPAAVLKDTNWLQGPAFLSRDPSSQPKTFELMHPDTDVDIRPQQVTAFTTNASENELGSHRLERFSSWKTLSRAIAKLILKVRSCMESPNSKTDAQTQAKLVILRNAQHDAFPEEIKCLSRGDVIPKASPLRKLSPIVDSDGLLRVGGRIPLADIPWEEKHPIIVPKKHHIATLLVRHYHEQVAHQGRHLTEGAVRSAGLWLIGGKRLVSNIIHKCVICNKLRGRMEEQKMSNLPAERLNPGPPFTNVGVDVFGPWTISTRRTRGGIVENKRWAVLFTCLVSRAVHIEVVESMSSSSFVNALRRFTAVRGPVRLFRSDQGTNFVGACKELKMNSEDPELTSYLQDQGSTWTFNPPHSSHMGGVWERMIGVARRILDALLLKTKPLHLTHEVLVTLMSEVMAIMNARPLVPVSSDPDMPTVLTPAMLLTQKMDPVSPPPGEHDLKDLYSKQWKQVQALADAFWKRWRQEYLTSLQPRRKWHVDKPNLSKGDVVLLKDAQVKRNEWPVGVVVNAIPSKDSKVRKVDIKVVKQGTQKVYSRPVSEVILLVKGE</sequence>
<dbReference type="Proteomes" id="UP001591681">
    <property type="component" value="Unassembled WGS sequence"/>
</dbReference>
<dbReference type="PROSITE" id="PS50994">
    <property type="entry name" value="INTEGRASE"/>
    <property type="match status" value="1"/>
</dbReference>
<keyword evidence="3" id="KW-1185">Reference proteome</keyword>
<protein>
    <recommendedName>
        <fullName evidence="1">Integrase catalytic domain-containing protein</fullName>
    </recommendedName>
</protein>
<comment type="caution">
    <text evidence="2">The sequence shown here is derived from an EMBL/GenBank/DDBJ whole genome shotgun (WGS) entry which is preliminary data.</text>
</comment>
<dbReference type="InterPro" id="IPR008042">
    <property type="entry name" value="Retrotrans_Pao"/>
</dbReference>
<gene>
    <name evidence="2" type="ORF">ACEWY4_007896</name>
</gene>
<evidence type="ECO:0000313" key="3">
    <source>
        <dbReference type="Proteomes" id="UP001591681"/>
    </source>
</evidence>
<dbReference type="EMBL" id="JBHFQA010000007">
    <property type="protein sequence ID" value="KAL2095748.1"/>
    <property type="molecule type" value="Genomic_DNA"/>
</dbReference>
<organism evidence="2 3">
    <name type="scientific">Coilia grayii</name>
    <name type="common">Gray's grenadier anchovy</name>
    <dbReference type="NCBI Taxonomy" id="363190"/>
    <lineage>
        <taxon>Eukaryota</taxon>
        <taxon>Metazoa</taxon>
        <taxon>Chordata</taxon>
        <taxon>Craniata</taxon>
        <taxon>Vertebrata</taxon>
        <taxon>Euteleostomi</taxon>
        <taxon>Actinopterygii</taxon>
        <taxon>Neopterygii</taxon>
        <taxon>Teleostei</taxon>
        <taxon>Clupei</taxon>
        <taxon>Clupeiformes</taxon>
        <taxon>Clupeoidei</taxon>
        <taxon>Engraulidae</taxon>
        <taxon>Coilinae</taxon>
        <taxon>Coilia</taxon>
    </lineage>
</organism>
<name>A0ABD1KA41_9TELE</name>
<evidence type="ECO:0000313" key="2">
    <source>
        <dbReference type="EMBL" id="KAL2095748.1"/>
    </source>
</evidence>
<feature type="domain" description="Integrase catalytic" evidence="1">
    <location>
        <begin position="618"/>
        <end position="810"/>
    </location>
</feature>
<evidence type="ECO:0000259" key="1">
    <source>
        <dbReference type="PROSITE" id="PS50994"/>
    </source>
</evidence>
<accession>A0ABD1KA41</accession>